<dbReference type="InterPro" id="IPR024593">
    <property type="entry name" value="DUF3444"/>
</dbReference>
<evidence type="ECO:0000259" key="2">
    <source>
        <dbReference type="Pfam" id="PF11926"/>
    </source>
</evidence>
<evidence type="ECO:0000313" key="4">
    <source>
        <dbReference type="Proteomes" id="UP000275267"/>
    </source>
</evidence>
<gene>
    <name evidence="3" type="ORF">C2845_PM18G10040</name>
</gene>
<dbReference type="EMBL" id="PQIB02000017">
    <property type="protein sequence ID" value="RLM58276.1"/>
    <property type="molecule type" value="Genomic_DNA"/>
</dbReference>
<name>A0A3L6PHD1_PANMI</name>
<dbReference type="PANTHER" id="PTHR47374:SF5">
    <property type="entry name" value="J DOMAIN-CONTAINING PROTEIN"/>
    <property type="match status" value="1"/>
</dbReference>
<accession>A0A3L6PHD1</accession>
<dbReference type="PANTHER" id="PTHR47374">
    <property type="entry name" value="ENDOSOME ANTIGEN-LIKE PROTEIN, PUTATIVE (DUF3444)-RELATED"/>
    <property type="match status" value="1"/>
</dbReference>
<protein>
    <recommendedName>
        <fullName evidence="2">DUF3444 domain-containing protein</fullName>
    </recommendedName>
</protein>
<feature type="region of interest" description="Disordered" evidence="1">
    <location>
        <begin position="1"/>
        <end position="82"/>
    </location>
</feature>
<proteinExistence type="predicted"/>
<dbReference type="STRING" id="4540.A0A3L6PHD1"/>
<comment type="caution">
    <text evidence="3">The sequence shown here is derived from an EMBL/GenBank/DDBJ whole genome shotgun (WGS) entry which is preliminary data.</text>
</comment>
<feature type="compositionally biased region" description="Polar residues" evidence="1">
    <location>
        <begin position="154"/>
        <end position="167"/>
    </location>
</feature>
<feature type="region of interest" description="Disordered" evidence="1">
    <location>
        <begin position="97"/>
        <end position="170"/>
    </location>
</feature>
<organism evidence="3 4">
    <name type="scientific">Panicum miliaceum</name>
    <name type="common">Proso millet</name>
    <name type="synonym">Broomcorn millet</name>
    <dbReference type="NCBI Taxonomy" id="4540"/>
    <lineage>
        <taxon>Eukaryota</taxon>
        <taxon>Viridiplantae</taxon>
        <taxon>Streptophyta</taxon>
        <taxon>Embryophyta</taxon>
        <taxon>Tracheophyta</taxon>
        <taxon>Spermatophyta</taxon>
        <taxon>Magnoliopsida</taxon>
        <taxon>Liliopsida</taxon>
        <taxon>Poales</taxon>
        <taxon>Poaceae</taxon>
        <taxon>PACMAD clade</taxon>
        <taxon>Panicoideae</taxon>
        <taxon>Panicodae</taxon>
        <taxon>Paniceae</taxon>
        <taxon>Panicinae</taxon>
        <taxon>Panicum</taxon>
        <taxon>Panicum sect. Panicum</taxon>
    </lineage>
</organism>
<feature type="compositionally biased region" description="Basic and acidic residues" evidence="1">
    <location>
        <begin position="1"/>
        <end position="10"/>
    </location>
</feature>
<keyword evidence="4" id="KW-1185">Reference proteome</keyword>
<dbReference type="Proteomes" id="UP000275267">
    <property type="component" value="Unassembled WGS sequence"/>
</dbReference>
<dbReference type="OrthoDB" id="10250354at2759"/>
<feature type="domain" description="DUF3444" evidence="2">
    <location>
        <begin position="271"/>
        <end position="405"/>
    </location>
</feature>
<dbReference type="Pfam" id="PF11926">
    <property type="entry name" value="DUF3444"/>
    <property type="match status" value="2"/>
</dbReference>
<evidence type="ECO:0000313" key="3">
    <source>
        <dbReference type="EMBL" id="RLM58276.1"/>
    </source>
</evidence>
<feature type="domain" description="DUF3444" evidence="2">
    <location>
        <begin position="412"/>
        <end position="487"/>
    </location>
</feature>
<reference evidence="4" key="1">
    <citation type="journal article" date="2019" name="Nat. Commun.">
        <title>The genome of broomcorn millet.</title>
        <authorList>
            <person name="Zou C."/>
            <person name="Miki D."/>
            <person name="Li D."/>
            <person name="Tang Q."/>
            <person name="Xiao L."/>
            <person name="Rajput S."/>
            <person name="Deng P."/>
            <person name="Jia W."/>
            <person name="Huang R."/>
            <person name="Zhang M."/>
            <person name="Sun Y."/>
            <person name="Hu J."/>
            <person name="Fu X."/>
            <person name="Schnable P.S."/>
            <person name="Li F."/>
            <person name="Zhang H."/>
            <person name="Feng B."/>
            <person name="Zhu X."/>
            <person name="Liu R."/>
            <person name="Schnable J.C."/>
            <person name="Zhu J.-K."/>
            <person name="Zhang H."/>
        </authorList>
    </citation>
    <scope>NUCLEOTIDE SEQUENCE [LARGE SCALE GENOMIC DNA]</scope>
</reference>
<dbReference type="AlphaFoldDB" id="A0A3L6PHD1"/>
<evidence type="ECO:0000256" key="1">
    <source>
        <dbReference type="SAM" id="MobiDB-lite"/>
    </source>
</evidence>
<sequence>MRLGKRKQDDCAASSPSRNSCNDKRQSKDNSLADVNSNEDKMCNDDVPGTDKQAAEHLPSTMDSQDEGNTMHEGSQQKYKKEATDINVTSRIHENLVITHEGTDSSRSRYSCNNKRQRKEKKNSLADANPSDDKVYNDNFADSENQAAEHVPSTVDSQGEGTATQEGSQKKYKKEWTAVADQMHGNPVITFVYADSSCSRDSCNNKKQRKDSSLADAKLSDDKMCNDVAVTENQVVEQVPSTIDSQHEGSHQEYKKEGADIANQMHGNPVITYDCPDFFDFGNLRDVNMIGVNQIWEIYDDHDFMPRVYAQLTWLEHNTMNEPEIRWTREELPTDCGNFCLGETYVLQLLQDPSMYLSHRVSWTKGNNGSSFEIRPNMGEIWALYRESSLMQSSDTVNHQPFSYEDRTFVTRCQIGTGHQVNIVPKVGEVWAIYKNWAPDWVPYSTDCAAEYAIGEIKMCTGTSTLVAFLTKVNGYISVFKPDVQKGALELRGFYELDPAAVPEVLL</sequence>